<accession>A0AAD0NPG2</accession>
<dbReference type="EMBL" id="CP015453">
    <property type="protein sequence ID" value="AWH97106.1"/>
    <property type="molecule type" value="Genomic_DNA"/>
</dbReference>
<dbReference type="AlphaFoldDB" id="A0AAD0NPG2"/>
<feature type="region of interest" description="Disordered" evidence="1">
    <location>
        <begin position="268"/>
        <end position="290"/>
    </location>
</feature>
<protein>
    <submittedName>
        <fullName evidence="2">Uncharacterized protein</fullName>
    </submittedName>
</protein>
<name>A0AAD0NPG2_9ACTN</name>
<gene>
    <name evidence="2" type="ORF">A6048_01590</name>
</gene>
<dbReference type="KEGG" id="dpc:A6048_01590"/>
<reference evidence="2 3" key="1">
    <citation type="submission" date="2016-04" db="EMBL/GenBank/DDBJ databases">
        <title>Complete genome sequence of the haloalkaliphilic hydrocarbon-degrading bacterium Dietzia psychralcaliphila ILA-1T, isolated from a drain of a fish product-processing plant.</title>
        <authorList>
            <person name="Zhao J."/>
            <person name="Hu B."/>
            <person name="Geng S."/>
            <person name="Nie Y."/>
            <person name="Tang Y."/>
        </authorList>
    </citation>
    <scope>NUCLEOTIDE SEQUENCE [LARGE SCALE GENOMIC DNA]</scope>
    <source>
        <strain evidence="2 3">ILA-1</strain>
    </source>
</reference>
<evidence type="ECO:0000256" key="1">
    <source>
        <dbReference type="SAM" id="MobiDB-lite"/>
    </source>
</evidence>
<sequence>MASAAHGPTPDNPGGLPAGPLTTAELAAAVADPRDRGRYVRIWHGFYRRDDQVDDLRLRSVALARAWPEGVLRGRSAALLWGDDSTPADALPEIWLPSTRRSRQGRVYRYGAMPPAAVTELGGLRVTTPLRTCRDLACDLDLEDAVVAVERLCAAVPGLAGRLGAAAEHPAGRGARRFAEVVAAVEPGSASAESTRARLRLATAGFGGFSEGNRIRIAGRCVSLPLADPAARCVVMFPGGSTGPLDGVGSEHYRAALRRAGWTVIVVRGPSTSGSTPRPAGDGAQPRGQACDPGAGGVLLALRSLWPGARLFPPLVGEPVADPLGMWAGRRP</sequence>
<evidence type="ECO:0000313" key="2">
    <source>
        <dbReference type="EMBL" id="AWH97106.1"/>
    </source>
</evidence>
<feature type="region of interest" description="Disordered" evidence="1">
    <location>
        <begin position="1"/>
        <end position="20"/>
    </location>
</feature>
<keyword evidence="3" id="KW-1185">Reference proteome</keyword>
<evidence type="ECO:0000313" key="3">
    <source>
        <dbReference type="Proteomes" id="UP000244903"/>
    </source>
</evidence>
<organism evidence="2 3">
    <name type="scientific">Dietzia psychralcaliphila</name>
    <dbReference type="NCBI Taxonomy" id="139021"/>
    <lineage>
        <taxon>Bacteria</taxon>
        <taxon>Bacillati</taxon>
        <taxon>Actinomycetota</taxon>
        <taxon>Actinomycetes</taxon>
        <taxon>Mycobacteriales</taxon>
        <taxon>Dietziaceae</taxon>
        <taxon>Dietzia</taxon>
    </lineage>
</organism>
<dbReference type="Proteomes" id="UP000244903">
    <property type="component" value="Chromosome"/>
</dbReference>
<proteinExistence type="predicted"/>